<organism evidence="1 2">
    <name type="scientific">Cohnella luojiensis</name>
    <dbReference type="NCBI Taxonomy" id="652876"/>
    <lineage>
        <taxon>Bacteria</taxon>
        <taxon>Bacillati</taxon>
        <taxon>Bacillota</taxon>
        <taxon>Bacilli</taxon>
        <taxon>Bacillales</taxon>
        <taxon>Paenibacillaceae</taxon>
        <taxon>Cohnella</taxon>
    </lineage>
</organism>
<keyword evidence="2" id="KW-1185">Reference proteome</keyword>
<evidence type="ECO:0000313" key="1">
    <source>
        <dbReference type="EMBL" id="TFE23658.1"/>
    </source>
</evidence>
<dbReference type="RefSeq" id="WP_135153710.1">
    <property type="nucleotide sequence ID" value="NZ_SOMN01000032.1"/>
</dbReference>
<reference evidence="1 2" key="1">
    <citation type="submission" date="2019-03" db="EMBL/GenBank/DDBJ databases">
        <title>Cohnella endophytica sp. nov., a novel endophytic bacterium isolated from bark of Sonneratia apetala.</title>
        <authorList>
            <person name="Tuo L."/>
        </authorList>
    </citation>
    <scope>NUCLEOTIDE SEQUENCE [LARGE SCALE GENOMIC DNA]</scope>
    <source>
        <strain evidence="1 2">CCTCC AB 208254</strain>
    </source>
</reference>
<proteinExistence type="predicted"/>
<sequence length="380" mass="42323">MRYRKSQQTPVWITAVLAILLFTAIVLQPSSHLTANTSASAVNVPIAEHPYLTFHYSFDDKIVKLKPGMSKGDIDQLLGKGTTYRSPGFDYDKHGDLIIAYENDQAVYFSADDEQASLNGTIDASSTIEKVRQQLGSPSIEKTGEYFFKEINGEIAQVKADEEVKGIPSSSLYLLRFYSSYADELYSFSIERGDFKNIAETRVAAGNSLAGLPSKPKPFAMWDLSVQSGNGKSRVAIGMSKSAVDKHLGIPESYDGFGGKWYVYNGVEVFYRNKKAVAIRISLGEDYTEIYRTPRGLGLLSNVAKLIKLYGQPTSRSENSMEYIFYKSKTGLIKMPRILGPLEKRPPAEQTYVISITKTNDGNELIDYLLISDYKFAYAL</sequence>
<comment type="caution">
    <text evidence="1">The sequence shown here is derived from an EMBL/GenBank/DDBJ whole genome shotgun (WGS) entry which is preliminary data.</text>
</comment>
<protein>
    <recommendedName>
        <fullName evidence="3">DUF4309 domain-containing protein</fullName>
    </recommendedName>
</protein>
<evidence type="ECO:0008006" key="3">
    <source>
        <dbReference type="Google" id="ProtNLM"/>
    </source>
</evidence>
<gene>
    <name evidence="1" type="ORF">E2980_18445</name>
</gene>
<dbReference type="OrthoDB" id="2590165at2"/>
<dbReference type="Proteomes" id="UP000297900">
    <property type="component" value="Unassembled WGS sequence"/>
</dbReference>
<dbReference type="EMBL" id="SOMN01000032">
    <property type="protein sequence ID" value="TFE23658.1"/>
    <property type="molecule type" value="Genomic_DNA"/>
</dbReference>
<dbReference type="AlphaFoldDB" id="A0A4Y8LQK1"/>
<name>A0A4Y8LQK1_9BACL</name>
<accession>A0A4Y8LQK1</accession>
<evidence type="ECO:0000313" key="2">
    <source>
        <dbReference type="Proteomes" id="UP000297900"/>
    </source>
</evidence>